<evidence type="ECO:0000313" key="1">
    <source>
        <dbReference type="EMBL" id="KAA9017671.1"/>
    </source>
</evidence>
<sequence length="241" mass="26522">MTNNVNAVEIDAYVDDQLDLPRRFVVETHLSRHPDQAAQVMADLSTRSALRLMAPHPSTAPQAVRDAAAQLQAAPAKPRWRRTLPLVAPLAAAAGLALVFLRPSGPPDYVDYAVNSHRIAMMRAAMVSQVETPKYDAREIASNTRIAMPHLPDDWRVTDVQLFPTERGPALVIAVKTEGGQNFSLFALRDRSRAPERPDAVQEGAESVAYWRRGDMSYALTGSGEPRLMDATAEALTRDWS</sequence>
<reference evidence="3 4" key="1">
    <citation type="submission" date="2019-09" db="EMBL/GenBank/DDBJ databases">
        <authorList>
            <person name="Feng G."/>
        </authorList>
    </citation>
    <scope>NUCLEOTIDE SEQUENCE [LARGE SCALE GENOMIC DNA]</scope>
    <source>
        <strain evidence="2 3">KACC 19283</strain>
        <strain evidence="1 4">KACC 19284</strain>
    </source>
</reference>
<accession>A0A5J5I583</accession>
<organism evidence="2 3">
    <name type="scientific">Sphingobium limneticum</name>
    <dbReference type="NCBI Taxonomy" id="1007511"/>
    <lineage>
        <taxon>Bacteria</taxon>
        <taxon>Pseudomonadati</taxon>
        <taxon>Pseudomonadota</taxon>
        <taxon>Alphaproteobacteria</taxon>
        <taxon>Sphingomonadales</taxon>
        <taxon>Sphingomonadaceae</taxon>
        <taxon>Sphingobium</taxon>
    </lineage>
</organism>
<protein>
    <submittedName>
        <fullName evidence="2">Anti-sigma factor</fullName>
    </submittedName>
</protein>
<evidence type="ECO:0000313" key="3">
    <source>
        <dbReference type="Proteomes" id="UP000325933"/>
    </source>
</evidence>
<gene>
    <name evidence="2" type="ORF">F4U95_10545</name>
    <name evidence="1" type="ORF">F4U96_10600</name>
</gene>
<evidence type="ECO:0000313" key="4">
    <source>
        <dbReference type="Proteomes" id="UP000326364"/>
    </source>
</evidence>
<dbReference type="EMBL" id="VYQB01000006">
    <property type="protein sequence ID" value="KAA9017671.1"/>
    <property type="molecule type" value="Genomic_DNA"/>
</dbReference>
<dbReference type="Proteomes" id="UP000325933">
    <property type="component" value="Unassembled WGS sequence"/>
</dbReference>
<proteinExistence type="predicted"/>
<comment type="caution">
    <text evidence="2">The sequence shown here is derived from an EMBL/GenBank/DDBJ whole genome shotgun (WGS) entry which is preliminary data.</text>
</comment>
<dbReference type="AlphaFoldDB" id="A0A5J5I583"/>
<evidence type="ECO:0000313" key="2">
    <source>
        <dbReference type="EMBL" id="KAA9030262.1"/>
    </source>
</evidence>
<name>A0A5J5I583_9SPHN</name>
<dbReference type="EMBL" id="VYQA01000006">
    <property type="protein sequence ID" value="KAA9030262.1"/>
    <property type="molecule type" value="Genomic_DNA"/>
</dbReference>
<dbReference type="Proteomes" id="UP000326364">
    <property type="component" value="Unassembled WGS sequence"/>
</dbReference>
<keyword evidence="4" id="KW-1185">Reference proteome</keyword>